<dbReference type="InterPro" id="IPR004869">
    <property type="entry name" value="MMPL_dom"/>
</dbReference>
<evidence type="ECO:0000259" key="8">
    <source>
        <dbReference type="PROSITE" id="PS50156"/>
    </source>
</evidence>
<dbReference type="InterPro" id="IPR000731">
    <property type="entry name" value="SSD"/>
</dbReference>
<accession>A0A969PM36</accession>
<keyword evidence="3" id="KW-1003">Cell membrane</keyword>
<feature type="transmembrane region" description="Helical" evidence="7">
    <location>
        <begin position="785"/>
        <end position="809"/>
    </location>
</feature>
<dbReference type="Gene3D" id="1.20.1640.10">
    <property type="entry name" value="Multidrug efflux transporter AcrB transmembrane domain"/>
    <property type="match status" value="2"/>
</dbReference>
<evidence type="ECO:0000256" key="1">
    <source>
        <dbReference type="ARBA" id="ARBA00004651"/>
    </source>
</evidence>
<evidence type="ECO:0000313" key="9">
    <source>
        <dbReference type="EMBL" id="NJP36710.1"/>
    </source>
</evidence>
<evidence type="ECO:0000256" key="7">
    <source>
        <dbReference type="SAM" id="Phobius"/>
    </source>
</evidence>
<dbReference type="Gene3D" id="1.10.287.950">
    <property type="entry name" value="Methyl-accepting chemotaxis protein"/>
    <property type="match status" value="1"/>
</dbReference>
<dbReference type="Pfam" id="PF03176">
    <property type="entry name" value="MMPL"/>
    <property type="match status" value="2"/>
</dbReference>
<evidence type="ECO:0000256" key="5">
    <source>
        <dbReference type="ARBA" id="ARBA00022989"/>
    </source>
</evidence>
<gene>
    <name evidence="9" type="ORF">HCN83_03830</name>
</gene>
<dbReference type="InterPro" id="IPR050545">
    <property type="entry name" value="Mycobact_MmpL"/>
</dbReference>
<feature type="transmembrane region" description="Helical" evidence="7">
    <location>
        <begin position="269"/>
        <end position="292"/>
    </location>
</feature>
<feature type="transmembrane region" description="Helical" evidence="7">
    <location>
        <begin position="229"/>
        <end position="248"/>
    </location>
</feature>
<feature type="transmembrane region" description="Helical" evidence="7">
    <location>
        <begin position="304"/>
        <end position="327"/>
    </location>
</feature>
<organism evidence="9 10">
    <name type="scientific">Alkalicoccus luteus</name>
    <dbReference type="NCBI Taxonomy" id="1237094"/>
    <lineage>
        <taxon>Bacteria</taxon>
        <taxon>Bacillati</taxon>
        <taxon>Bacillota</taxon>
        <taxon>Bacilli</taxon>
        <taxon>Bacillales</taxon>
        <taxon>Bacillaceae</taxon>
        <taxon>Alkalicoccus</taxon>
    </lineage>
</organism>
<feature type="transmembrane region" description="Helical" evidence="7">
    <location>
        <begin position="348"/>
        <end position="375"/>
    </location>
</feature>
<dbReference type="Proteomes" id="UP000752012">
    <property type="component" value="Unassembled WGS sequence"/>
</dbReference>
<dbReference type="GO" id="GO:0005886">
    <property type="term" value="C:plasma membrane"/>
    <property type="evidence" value="ECO:0007669"/>
    <property type="project" value="UniProtKB-SubCell"/>
</dbReference>
<comment type="caution">
    <text evidence="9">The sequence shown here is derived from an EMBL/GenBank/DDBJ whole genome shotgun (WGS) entry which is preliminary data.</text>
</comment>
<dbReference type="PANTHER" id="PTHR33406">
    <property type="entry name" value="MEMBRANE PROTEIN MJ1562-RELATED"/>
    <property type="match status" value="1"/>
</dbReference>
<feature type="transmembrane region" description="Helical" evidence="7">
    <location>
        <begin position="887"/>
        <end position="911"/>
    </location>
</feature>
<comment type="similarity">
    <text evidence="2">Belongs to the resistance-nodulation-cell division (RND) (TC 2.A.6) family. MmpL subfamily.</text>
</comment>
<comment type="subcellular location">
    <subcellularLocation>
        <location evidence="1">Cell membrane</location>
        <topology evidence="1">Multi-pass membrane protein</topology>
    </subcellularLocation>
</comment>
<feature type="transmembrane region" description="Helical" evidence="7">
    <location>
        <begin position="169"/>
        <end position="189"/>
    </location>
</feature>
<evidence type="ECO:0000256" key="2">
    <source>
        <dbReference type="ARBA" id="ARBA00010157"/>
    </source>
</evidence>
<feature type="domain" description="SSD" evidence="8">
    <location>
        <begin position="788"/>
        <end position="917"/>
    </location>
</feature>
<feature type="transmembrane region" description="Helical" evidence="7">
    <location>
        <begin position="196"/>
        <end position="217"/>
    </location>
</feature>
<proteinExistence type="inferred from homology"/>
<keyword evidence="10" id="KW-1185">Reference proteome</keyword>
<evidence type="ECO:0000256" key="3">
    <source>
        <dbReference type="ARBA" id="ARBA00022475"/>
    </source>
</evidence>
<name>A0A969PM36_9BACI</name>
<protein>
    <submittedName>
        <fullName evidence="9">MMPL family transporter</fullName>
    </submittedName>
</protein>
<feature type="transmembrane region" description="Helical" evidence="7">
    <location>
        <begin position="762"/>
        <end position="778"/>
    </location>
</feature>
<evidence type="ECO:0000256" key="4">
    <source>
        <dbReference type="ARBA" id="ARBA00022692"/>
    </source>
</evidence>
<dbReference type="PANTHER" id="PTHR33406:SF6">
    <property type="entry name" value="MEMBRANE PROTEIN YDGH-RELATED"/>
    <property type="match status" value="1"/>
</dbReference>
<dbReference type="PROSITE" id="PS50156">
    <property type="entry name" value="SSD"/>
    <property type="match status" value="1"/>
</dbReference>
<dbReference type="SUPFAM" id="SSF82866">
    <property type="entry name" value="Multidrug efflux transporter AcrB transmembrane domain"/>
    <property type="match status" value="2"/>
</dbReference>
<feature type="transmembrane region" description="Helical" evidence="7">
    <location>
        <begin position="858"/>
        <end position="881"/>
    </location>
</feature>
<keyword evidence="4 7" id="KW-0812">Transmembrane</keyword>
<dbReference type="RefSeq" id="WP_168005004.1">
    <property type="nucleotide sequence ID" value="NZ_JAATHJ010000004.1"/>
</dbReference>
<reference evidence="9 10" key="1">
    <citation type="submission" date="2020-03" db="EMBL/GenBank/DDBJ databases">
        <title>Assessment of the enzymatic potential of alkaline-tolerant lipase obtained from Bacillus luteus H11 (technogenic soil) for the bioremediation of saline soils contaminated with petroleum substances.</title>
        <authorList>
            <person name="Kalwasinska A."/>
        </authorList>
    </citation>
    <scope>NUCLEOTIDE SEQUENCE [LARGE SCALE GENOMIC DNA]</scope>
    <source>
        <strain evidence="9 10">H11</strain>
    </source>
</reference>
<evidence type="ECO:0000313" key="10">
    <source>
        <dbReference type="Proteomes" id="UP000752012"/>
    </source>
</evidence>
<dbReference type="EMBL" id="JAATHJ010000004">
    <property type="protein sequence ID" value="NJP36710.1"/>
    <property type="molecule type" value="Genomic_DNA"/>
</dbReference>
<sequence>MKRLFYVLPLIWAVVAVWLTVVSPDLDQLVRERGQFDIPDTYPTAVTADILERNEAAAGEEILVVYFDEDGITTEQEEEVEQIFASLPDELNGFAIEDTATPFDGEGGDALRSDDNTTMMTVLTIDMTLNDVPAVRSHIEEAVEADGIRTLVSGSPIIEDDVIISSEEGLQTTEIITVIFVISILLLVFRSIVAPFVPLLTVGATYIMTVPIVSFLIEGVDFPVSNFTQIFIVAILFGIGTDYCILLMNRFKEELAVSPDRTAAVIRTYRAVGPTVFASALTGFIGFAAIGLADFDLYQSASGVAVGIVLLVIALGVWVPAAMLLLGEKLFWPSKRALDATDSKIWKGLGVFSIARPGWTSLLLLVLLVPAFLFYDQRLSFESLDEISSDYESVEAVELVGERFGTGFAFPAQIVLESEEAWDQSDRIPIIEYVSLQAAQLEGVEEVRSFSRPDGERIEDFRIPELAGELRDGVEEIDDGLTEIEDGLRELEEDLADTPDEDTSELTDAAVELEDGIRAQADGAGEAAEAASDLAEAQQEIAGELSSVQTGLEEAAANPALDDQTAGLLAESAGGLAELSAALSETAEGTNSLADGQEELQQSLEQTADGQAELAEGQAELIEALDEATEAFDEIGEAAGDLAEGVEDIREGLEEVHDLLDEIASQPAHPLEGFYVPEETWNEDGTDDLIDAFLSPNRQAAVLEIVLAVDPYSTEAMAITDEINEQTAAALSHWDDVTFSIGGLPAVNADLSDISDQDFDRTALIMLSGIFIVLIIMLRSFIMPVYILASLIGTYIISMAVTEFIFITILGYPGISWAVPFFGFVMLMALGVDYSIFLMGRFTENMRTMDVRESLVNAMTKIGTVILSAAVILAGTFGAMMPSGVLSLVQIGTLVLTGLLLYAFVMLPLFIPLMVRLFGESNWLPFKPPEKK</sequence>
<keyword evidence="6 7" id="KW-0472">Membrane</keyword>
<keyword evidence="5 7" id="KW-1133">Transmembrane helix</keyword>
<dbReference type="AlphaFoldDB" id="A0A969PM36"/>
<feature type="transmembrane region" description="Helical" evidence="7">
    <location>
        <begin position="815"/>
        <end position="837"/>
    </location>
</feature>
<dbReference type="SUPFAM" id="SSF58104">
    <property type="entry name" value="Methyl-accepting chemotaxis protein (MCP) signaling domain"/>
    <property type="match status" value="1"/>
</dbReference>
<evidence type="ECO:0000256" key="6">
    <source>
        <dbReference type="ARBA" id="ARBA00023136"/>
    </source>
</evidence>